<dbReference type="SUPFAM" id="SSF55298">
    <property type="entry name" value="YjgF-like"/>
    <property type="match status" value="1"/>
</dbReference>
<proteinExistence type="predicted"/>
<evidence type="ECO:0000313" key="1">
    <source>
        <dbReference type="EMBL" id="CEF41205.1"/>
    </source>
</evidence>
<dbReference type="EMBL" id="LN606600">
    <property type="protein sequence ID" value="CEF41205.1"/>
    <property type="molecule type" value="Genomic_DNA"/>
</dbReference>
<gene>
    <name evidence="1" type="ORF">ASN_1882</name>
</gene>
<dbReference type="Gene3D" id="3.30.1330.40">
    <property type="entry name" value="RutC-like"/>
    <property type="match status" value="1"/>
</dbReference>
<name>A0A0U5B9G9_9PROT</name>
<dbReference type="InterPro" id="IPR035959">
    <property type="entry name" value="RutC-like_sf"/>
</dbReference>
<organism evidence="1 2">
    <name type="scientific">Acetobacter senegalensis</name>
    <dbReference type="NCBI Taxonomy" id="446692"/>
    <lineage>
        <taxon>Bacteria</taxon>
        <taxon>Pseudomonadati</taxon>
        <taxon>Pseudomonadota</taxon>
        <taxon>Alphaproteobacteria</taxon>
        <taxon>Acetobacterales</taxon>
        <taxon>Acetobacteraceae</taxon>
        <taxon>Acetobacter</taxon>
    </lineage>
</organism>
<evidence type="ECO:0000313" key="2">
    <source>
        <dbReference type="Proteomes" id="UP000056109"/>
    </source>
</evidence>
<sequence>MLMTDALHHTPFGSPSAAMPRVEHTPAGIRIRGLRSSSPQTQTIAEQCAAALETGTAILARDDLSLKDVTRVVYIIEGAADFPSCFPLLRQVFSNFSPSLTFMWVKSMTPAGVKIEVELCVEAEPV</sequence>
<dbReference type="KEGG" id="asz:ASN_1882"/>
<keyword evidence="2" id="KW-1185">Reference proteome</keyword>
<accession>A0A0U5B9G9</accession>
<dbReference type="AlphaFoldDB" id="A0A0U5B9G9"/>
<protein>
    <submittedName>
        <fullName evidence="1">Uncharacterized protein</fullName>
    </submittedName>
</protein>
<dbReference type="Proteomes" id="UP000056109">
    <property type="component" value="Chromosome I"/>
</dbReference>
<dbReference type="PATRIC" id="fig|446692.3.peg.1932"/>
<reference evidence="2" key="1">
    <citation type="submission" date="2014-09" db="EMBL/GenBank/DDBJ databases">
        <authorList>
            <person name="Illeghems K.G."/>
        </authorList>
    </citation>
    <scope>NUCLEOTIDE SEQUENCE [LARGE SCALE GENOMIC DNA]</scope>
    <source>
        <strain evidence="2">108B</strain>
    </source>
</reference>